<dbReference type="InterPro" id="IPR003959">
    <property type="entry name" value="ATPase_AAA_core"/>
</dbReference>
<organism evidence="5 7">
    <name type="scientific">Geotoga petraea</name>
    <dbReference type="NCBI Taxonomy" id="28234"/>
    <lineage>
        <taxon>Bacteria</taxon>
        <taxon>Thermotogati</taxon>
        <taxon>Thermotogota</taxon>
        <taxon>Thermotogae</taxon>
        <taxon>Petrotogales</taxon>
        <taxon>Petrotogaceae</taxon>
        <taxon>Geotoga</taxon>
    </lineage>
</organism>
<dbReference type="EMBL" id="SRME01000005">
    <property type="protein sequence ID" value="TGG87265.1"/>
    <property type="molecule type" value="Genomic_DNA"/>
</dbReference>
<dbReference type="SUPFAM" id="SSF48019">
    <property type="entry name" value="post-AAA+ oligomerization domain-like"/>
    <property type="match status" value="1"/>
</dbReference>
<dbReference type="AlphaFoldDB" id="A0A1G6N2U3"/>
<dbReference type="InterPro" id="IPR008921">
    <property type="entry name" value="DNA_pol3_clamp-load_cplx_C"/>
</dbReference>
<dbReference type="GO" id="GO:0005524">
    <property type="term" value="F:ATP binding"/>
    <property type="evidence" value="ECO:0007669"/>
    <property type="project" value="UniProtKB-KW"/>
</dbReference>
<evidence type="ECO:0000313" key="6">
    <source>
        <dbReference type="EMBL" id="TGG87265.1"/>
    </source>
</evidence>
<feature type="domain" description="AAA+ ATPase" evidence="4">
    <location>
        <begin position="37"/>
        <end position="157"/>
    </location>
</feature>
<comment type="similarity">
    <text evidence="1">Belongs to the AAA ATPase family. RarA/MGS1/WRNIP1 subfamily.</text>
</comment>
<proteinExistence type="inferred from homology"/>
<dbReference type="FunFam" id="1.20.272.10:FF:000001">
    <property type="entry name" value="Putative AAA family ATPase"/>
    <property type="match status" value="1"/>
</dbReference>
<gene>
    <name evidence="6" type="ORF">E4650_08140</name>
    <name evidence="5" type="ORF">SAMN04488588_1464</name>
</gene>
<dbReference type="GO" id="GO:0017116">
    <property type="term" value="F:single-stranded DNA helicase activity"/>
    <property type="evidence" value="ECO:0007669"/>
    <property type="project" value="TreeGrafter"/>
</dbReference>
<dbReference type="Proteomes" id="UP000199322">
    <property type="component" value="Unassembled WGS sequence"/>
</dbReference>
<dbReference type="SMART" id="SM00382">
    <property type="entry name" value="AAA"/>
    <property type="match status" value="1"/>
</dbReference>
<dbReference type="GO" id="GO:0016887">
    <property type="term" value="F:ATP hydrolysis activity"/>
    <property type="evidence" value="ECO:0007669"/>
    <property type="project" value="InterPro"/>
</dbReference>
<keyword evidence="2" id="KW-0547">Nucleotide-binding</keyword>
<dbReference type="Proteomes" id="UP000297288">
    <property type="component" value="Unassembled WGS sequence"/>
</dbReference>
<dbReference type="PANTHER" id="PTHR13779">
    <property type="entry name" value="WERNER HELICASE-INTERACTING PROTEIN 1 FAMILY MEMBER"/>
    <property type="match status" value="1"/>
</dbReference>
<dbReference type="Gene3D" id="1.10.8.60">
    <property type="match status" value="1"/>
</dbReference>
<dbReference type="OrthoDB" id="9778364at2"/>
<dbReference type="InterPro" id="IPR021886">
    <property type="entry name" value="MgsA_C"/>
</dbReference>
<evidence type="ECO:0000259" key="4">
    <source>
        <dbReference type="SMART" id="SM00382"/>
    </source>
</evidence>
<dbReference type="SUPFAM" id="SSF52540">
    <property type="entry name" value="P-loop containing nucleoside triphosphate hydrolases"/>
    <property type="match status" value="1"/>
</dbReference>
<dbReference type="RefSeq" id="WP_091404222.1">
    <property type="nucleotide sequence ID" value="NZ_FMYV01000005.1"/>
</dbReference>
<dbReference type="PANTHER" id="PTHR13779:SF7">
    <property type="entry name" value="ATPASE WRNIP1"/>
    <property type="match status" value="1"/>
</dbReference>
<dbReference type="STRING" id="28234.SAMN04488588_1464"/>
<evidence type="ECO:0000313" key="7">
    <source>
        <dbReference type="Proteomes" id="UP000199322"/>
    </source>
</evidence>
<keyword evidence="3" id="KW-0067">ATP-binding</keyword>
<dbReference type="Gene3D" id="1.20.272.10">
    <property type="match status" value="1"/>
</dbReference>
<dbReference type="Gene3D" id="3.40.50.300">
    <property type="entry name" value="P-loop containing nucleotide triphosphate hydrolases"/>
    <property type="match status" value="1"/>
</dbReference>
<dbReference type="InterPro" id="IPR003593">
    <property type="entry name" value="AAA+_ATPase"/>
</dbReference>
<dbReference type="GO" id="GO:0008047">
    <property type="term" value="F:enzyme activator activity"/>
    <property type="evidence" value="ECO:0007669"/>
    <property type="project" value="TreeGrafter"/>
</dbReference>
<dbReference type="Gene3D" id="1.10.3710.10">
    <property type="entry name" value="DNA polymerase III clamp loader subunits, C-terminal domain"/>
    <property type="match status" value="1"/>
</dbReference>
<dbReference type="InterPro" id="IPR027417">
    <property type="entry name" value="P-loop_NTPase"/>
</dbReference>
<sequence>MKSNNPLSEILRPKKIEDIIGNEKLKNIFRKWLDNDSIKSFVVYGPPGSGKSTFIKAIINEIENDYEIYQISGALEGAKTLKSIVNKEDNLFSKQKILFIDEIHRLNRAEQDTLLLSVENGDVILFGATTENPAVRLNPALLSRVNVFKIKEFNEEEYEIVFDRIENFYKDVKIDEKAKKEIINYANGDLRRIINFVEALVESGTKKITTQEVDDFTGKTMHYDVDDKYSYISAFIKSVRGSDPDAAILYLSYMLENGEDPMYLARRIVILASEDIGLADPNALNIAVSAMTATEQIGYPECVIPLSEATVYLAAAPKSNRSYNAYLNAKEFIHKNNFSVPKHLMNAINKNMKKQGYGKNYKYPHDFGGFVKEKYMPEKYEKDIFYYPSNNGIEKKIGERIKKIWDWLKDY</sequence>
<dbReference type="Pfam" id="PF00004">
    <property type="entry name" value="AAA"/>
    <property type="match status" value="1"/>
</dbReference>
<dbReference type="CDD" id="cd00009">
    <property type="entry name" value="AAA"/>
    <property type="match status" value="1"/>
</dbReference>
<dbReference type="Pfam" id="PF16193">
    <property type="entry name" value="AAA_assoc_2"/>
    <property type="match status" value="1"/>
</dbReference>
<evidence type="ECO:0000256" key="2">
    <source>
        <dbReference type="ARBA" id="ARBA00022741"/>
    </source>
</evidence>
<accession>A0A1G6N2U3</accession>
<dbReference type="Pfam" id="PF12002">
    <property type="entry name" value="MgsA_C"/>
    <property type="match status" value="1"/>
</dbReference>
<dbReference type="CDD" id="cd18139">
    <property type="entry name" value="HLD_clamp_RarA"/>
    <property type="match status" value="1"/>
</dbReference>
<evidence type="ECO:0000256" key="3">
    <source>
        <dbReference type="ARBA" id="ARBA00022840"/>
    </source>
</evidence>
<dbReference type="GO" id="GO:0003677">
    <property type="term" value="F:DNA binding"/>
    <property type="evidence" value="ECO:0007669"/>
    <property type="project" value="InterPro"/>
</dbReference>
<dbReference type="InterPro" id="IPR051314">
    <property type="entry name" value="AAA_ATPase_RarA/MGS1/WRNIP1"/>
</dbReference>
<name>A0A1G6N2U3_9BACT</name>
<evidence type="ECO:0000256" key="1">
    <source>
        <dbReference type="ARBA" id="ARBA00008959"/>
    </source>
</evidence>
<reference evidence="5 7" key="1">
    <citation type="submission" date="2016-10" db="EMBL/GenBank/DDBJ databases">
        <authorList>
            <person name="de Groot N.N."/>
        </authorList>
    </citation>
    <scope>NUCLEOTIDE SEQUENCE [LARGE SCALE GENOMIC DNA]</scope>
    <source>
        <strain evidence="5 7">WG14</strain>
    </source>
</reference>
<keyword evidence="7" id="KW-1185">Reference proteome</keyword>
<evidence type="ECO:0000313" key="5">
    <source>
        <dbReference type="EMBL" id="SDC61747.1"/>
    </source>
</evidence>
<dbReference type="GO" id="GO:0000731">
    <property type="term" value="P:DNA synthesis involved in DNA repair"/>
    <property type="evidence" value="ECO:0007669"/>
    <property type="project" value="TreeGrafter"/>
</dbReference>
<dbReference type="EMBL" id="FMYV01000005">
    <property type="protein sequence ID" value="SDC61747.1"/>
    <property type="molecule type" value="Genomic_DNA"/>
</dbReference>
<protein>
    <submittedName>
        <fullName evidence="5">Recombination protein MgsA</fullName>
    </submittedName>
    <submittedName>
        <fullName evidence="6">Replication-associated recombination protein A</fullName>
    </submittedName>
</protein>
<dbReference type="InterPro" id="IPR032423">
    <property type="entry name" value="AAA_assoc_2"/>
</dbReference>
<reference evidence="6 8" key="2">
    <citation type="submission" date="2019-04" db="EMBL/GenBank/DDBJ databases">
        <title>Draft genome sequence data and analysis of a Fermenting Bacterium, Geotoga petraea strain HO-Geo1, isolated from heavy-oil petroleum reservoir in Russia.</title>
        <authorList>
            <person name="Grouzdev D.S."/>
            <person name="Semenova E.M."/>
            <person name="Sokolova D.S."/>
            <person name="Tourova T.P."/>
            <person name="Poltaraus A.B."/>
            <person name="Nazina T.N."/>
        </authorList>
    </citation>
    <scope>NUCLEOTIDE SEQUENCE [LARGE SCALE GENOMIC DNA]</scope>
    <source>
        <strain evidence="6 8">HO-Geo1</strain>
    </source>
</reference>
<dbReference type="GO" id="GO:0006261">
    <property type="term" value="P:DNA-templated DNA replication"/>
    <property type="evidence" value="ECO:0007669"/>
    <property type="project" value="TreeGrafter"/>
</dbReference>
<evidence type="ECO:0000313" key="8">
    <source>
        <dbReference type="Proteomes" id="UP000297288"/>
    </source>
</evidence>